<evidence type="ECO:0000256" key="9">
    <source>
        <dbReference type="ARBA" id="ARBA00022840"/>
    </source>
</evidence>
<keyword evidence="16" id="KW-1185">Reference proteome</keyword>
<evidence type="ECO:0000256" key="6">
    <source>
        <dbReference type="ARBA" id="ARBA00022801"/>
    </source>
</evidence>
<evidence type="ECO:0000256" key="5">
    <source>
        <dbReference type="ARBA" id="ARBA00022763"/>
    </source>
</evidence>
<keyword evidence="2" id="KW-0540">Nuclease</keyword>
<dbReference type="OrthoDB" id="9758506at2"/>
<dbReference type="GO" id="GO:0000724">
    <property type="term" value="P:double-strand break repair via homologous recombination"/>
    <property type="evidence" value="ECO:0007669"/>
    <property type="project" value="InterPro"/>
</dbReference>
<dbReference type="GO" id="GO:0051539">
    <property type="term" value="F:4 iron, 4 sulfur cluster binding"/>
    <property type="evidence" value="ECO:0007669"/>
    <property type="project" value="UniProtKB-KW"/>
</dbReference>
<evidence type="ECO:0000256" key="11">
    <source>
        <dbReference type="ARBA" id="ARBA00023014"/>
    </source>
</evidence>
<sequence>MTLRFLLGRSGSGKTRYIIDKIIQDLKEQPSGPPILLIVPEQATFQMEQAILRSEISGFSRLHILSFQRLSRRILEEQGGISNSQLTDTGKEMILKSLLLDRKDEFQVLGQVATKSGFSEKLARLISEAKMYQITPDKFSEVKERVSIPHLQQKLDEIEMIYRDYDRYLENYEYQHQEDQLTRAGEKVDTTNFLQKSTCYIDGFVGLTPQELKILSGLLKKVQHVDFALTLDPNFTLKARDELNLFFPTLETYNQVKEIAIENSLEVLDSIEFFNSKTQVSPRFEKSLFINHLEQEWGKPRPEPYNEKPDDITVVEATNLRNEIDKIAREIELYVRKEEIRYRDVAVITRDLESYEPVIKAIFSDYNIPFFIDRKESIHHHPLVEFIRSSLETIITNWSYEPVFRMLKTNILPVNYDEIFKLENYVLAHGIKGKEWLKDEDWDYYLDFDLESQNIGKGYQKYLNSINKTRYKITDNFSEYFRKLRDRNGKMTVKEISTEIWKLIDGLGVATQLESWALEAEKRQDFTEMQMHSQIWDALIDLFDQLVAFMGDKQVYLNEYLQILESGLSSVKLGLIPATMDQVLVGTAERTRPHDIKVLLLVGTSEGVFPSKFDDTGLIDDGERRVLKDYQVELAPPTDQKLFEEQFLIYNIITCPSDKLFISYSSADSEGKAMMPSTVITDIKNIFPKLEVEFQNDCPDNEEPLDKYLVNPEKAISHLIKTMNKVGGPQKLEQDKYKAFEFLCQEFTDSVISAYEIKGLDYTNQLSPLSSEIRKIIYPENITGSVSGLENYSQCPFKYFADQKLKLKKREQFKLEAASLGLFYHAGLKLFWDKLCEKNLSWCEVDKETREEINKEIVNILSERLKNKILLTSERYRYFRNKLEDLLNKAVEILALHSNNDGFYPSGCEIGFGEGEELSPLEIPLSCDHSLKLRGRIDRVDKGQKGDETYVRVIDYKGSSRGLDLKQLYFGLDLQLATYLLVTLKQSKELFNEEVYPAGMLYFGVENPIIPTEAPISKQKADNQIKSTLSMKGYLLDDVELLDSMTKEDEDSQELLPYKLKKDNGFYKYSKVLDQTQFEEVMKFIETKLTELGQKIISGEITPYPFKDKNFKACTFCDYLSVCQFDLNFEEHEFWHLPKAKDYLSQIIEDVKSSEGRSK</sequence>
<dbReference type="Gene3D" id="3.40.50.300">
    <property type="entry name" value="P-loop containing nucleotide triphosphate hydrolases"/>
    <property type="match status" value="3"/>
</dbReference>
<keyword evidence="10" id="KW-0408">Iron</keyword>
<keyword evidence="9" id="KW-0067">ATP-binding</keyword>
<dbReference type="NCBIfam" id="TIGR02773">
    <property type="entry name" value="addB_Gpos"/>
    <property type="match status" value="1"/>
</dbReference>
<dbReference type="InterPro" id="IPR014017">
    <property type="entry name" value="DNA_helicase_UvrD-like_C"/>
</dbReference>
<keyword evidence="8 15" id="KW-0269">Exonuclease</keyword>
<protein>
    <submittedName>
        <fullName evidence="15">Helicase-exonuclease AddAB subunit AddB</fullName>
    </submittedName>
</protein>
<evidence type="ECO:0000256" key="8">
    <source>
        <dbReference type="ARBA" id="ARBA00022839"/>
    </source>
</evidence>
<keyword evidence="1" id="KW-0004">4Fe-4S</keyword>
<proteinExistence type="predicted"/>
<dbReference type="Pfam" id="PF12705">
    <property type="entry name" value="PDDEXK_1"/>
    <property type="match status" value="1"/>
</dbReference>
<dbReference type="AlphaFoldDB" id="A0A226BV07"/>
<organism evidence="15 16">
    <name type="scientific">Natranaerobius trueperi</name>
    <dbReference type="NCBI Taxonomy" id="759412"/>
    <lineage>
        <taxon>Bacteria</taxon>
        <taxon>Bacillati</taxon>
        <taxon>Bacillota</taxon>
        <taxon>Clostridia</taxon>
        <taxon>Natranaerobiales</taxon>
        <taxon>Natranaerobiaceae</taxon>
        <taxon>Natranaerobius</taxon>
    </lineage>
</organism>
<keyword evidence="13" id="KW-0234">DNA repair</keyword>
<keyword evidence="11" id="KW-0411">Iron-sulfur</keyword>
<evidence type="ECO:0000313" key="16">
    <source>
        <dbReference type="Proteomes" id="UP000214588"/>
    </source>
</evidence>
<evidence type="ECO:0000256" key="1">
    <source>
        <dbReference type="ARBA" id="ARBA00022485"/>
    </source>
</evidence>
<evidence type="ECO:0000256" key="7">
    <source>
        <dbReference type="ARBA" id="ARBA00022806"/>
    </source>
</evidence>
<dbReference type="PROSITE" id="PS51217">
    <property type="entry name" value="UVRD_HELICASE_CTER"/>
    <property type="match status" value="1"/>
</dbReference>
<dbReference type="GO" id="GO:0005524">
    <property type="term" value="F:ATP binding"/>
    <property type="evidence" value="ECO:0007669"/>
    <property type="project" value="UniProtKB-KW"/>
</dbReference>
<accession>A0A226BV07</accession>
<dbReference type="Gene3D" id="3.90.320.10">
    <property type="match status" value="1"/>
</dbReference>
<evidence type="ECO:0000256" key="13">
    <source>
        <dbReference type="ARBA" id="ARBA00023204"/>
    </source>
</evidence>
<evidence type="ECO:0000256" key="4">
    <source>
        <dbReference type="ARBA" id="ARBA00022741"/>
    </source>
</evidence>
<keyword evidence="4" id="KW-0547">Nucleotide-binding</keyword>
<evidence type="ECO:0000313" key="15">
    <source>
        <dbReference type="EMBL" id="OWZ82836.1"/>
    </source>
</evidence>
<dbReference type="RefSeq" id="WP_089024456.1">
    <property type="nucleotide sequence ID" value="NZ_NIQC01000038.1"/>
</dbReference>
<evidence type="ECO:0000256" key="2">
    <source>
        <dbReference type="ARBA" id="ARBA00022722"/>
    </source>
</evidence>
<dbReference type="GO" id="GO:0004527">
    <property type="term" value="F:exonuclease activity"/>
    <property type="evidence" value="ECO:0007669"/>
    <property type="project" value="UniProtKB-KW"/>
</dbReference>
<gene>
    <name evidence="15" type="primary">addB</name>
    <name evidence="15" type="ORF">CDO51_11915</name>
</gene>
<dbReference type="InterPro" id="IPR014140">
    <property type="entry name" value="DNA_helicase_suAddB"/>
</dbReference>
<keyword evidence="7 15" id="KW-0347">Helicase</keyword>
<dbReference type="SUPFAM" id="SSF52540">
    <property type="entry name" value="P-loop containing nucleoside triphosphate hydrolases"/>
    <property type="match status" value="1"/>
</dbReference>
<dbReference type="EMBL" id="NIQC01000038">
    <property type="protein sequence ID" value="OWZ82836.1"/>
    <property type="molecule type" value="Genomic_DNA"/>
</dbReference>
<dbReference type="InterPro" id="IPR049035">
    <property type="entry name" value="ADDB_N"/>
</dbReference>
<evidence type="ECO:0000259" key="14">
    <source>
        <dbReference type="PROSITE" id="PS51217"/>
    </source>
</evidence>
<dbReference type="Pfam" id="PF21445">
    <property type="entry name" value="ADDB_N"/>
    <property type="match status" value="1"/>
</dbReference>
<dbReference type="GO" id="GO:0003677">
    <property type="term" value="F:DNA binding"/>
    <property type="evidence" value="ECO:0007669"/>
    <property type="project" value="UniProtKB-KW"/>
</dbReference>
<keyword evidence="12" id="KW-0238">DNA-binding</keyword>
<dbReference type="Proteomes" id="UP000214588">
    <property type="component" value="Unassembled WGS sequence"/>
</dbReference>
<dbReference type="InterPro" id="IPR038726">
    <property type="entry name" value="PDDEXK_AddAB-type"/>
</dbReference>
<dbReference type="PANTHER" id="PTHR30591:SF1">
    <property type="entry name" value="RECBCD ENZYME SUBUNIT RECC"/>
    <property type="match status" value="1"/>
</dbReference>
<dbReference type="GO" id="GO:0004386">
    <property type="term" value="F:helicase activity"/>
    <property type="evidence" value="ECO:0007669"/>
    <property type="project" value="UniProtKB-KW"/>
</dbReference>
<feature type="domain" description="UvrD-like helicase C-terminal" evidence="14">
    <location>
        <begin position="280"/>
        <end position="581"/>
    </location>
</feature>
<dbReference type="InterPro" id="IPR027417">
    <property type="entry name" value="P-loop_NTPase"/>
</dbReference>
<comment type="caution">
    <text evidence="15">The sequence shown here is derived from an EMBL/GenBank/DDBJ whole genome shotgun (WGS) entry which is preliminary data.</text>
</comment>
<dbReference type="InterPro" id="IPR011604">
    <property type="entry name" value="PDDEXK-like_dom_sf"/>
</dbReference>
<name>A0A226BV07_9FIRM</name>
<dbReference type="GO" id="GO:0046872">
    <property type="term" value="F:metal ion binding"/>
    <property type="evidence" value="ECO:0007669"/>
    <property type="project" value="UniProtKB-KW"/>
</dbReference>
<keyword evidence="5" id="KW-0227">DNA damage</keyword>
<evidence type="ECO:0000256" key="12">
    <source>
        <dbReference type="ARBA" id="ARBA00023125"/>
    </source>
</evidence>
<dbReference type="PANTHER" id="PTHR30591">
    <property type="entry name" value="RECBCD ENZYME SUBUNIT RECC"/>
    <property type="match status" value="1"/>
</dbReference>
<keyword evidence="3" id="KW-0479">Metal-binding</keyword>
<evidence type="ECO:0000256" key="3">
    <source>
        <dbReference type="ARBA" id="ARBA00022723"/>
    </source>
</evidence>
<reference evidence="15 16" key="1">
    <citation type="submission" date="2017-06" db="EMBL/GenBank/DDBJ databases">
        <title>Draft Genome Sequence of Natranaerobius trueperi halophilic, alkalithermophilic bacteria from soda lakes.</title>
        <authorList>
            <person name="Zhao B."/>
        </authorList>
    </citation>
    <scope>NUCLEOTIDE SEQUENCE [LARGE SCALE GENOMIC DNA]</scope>
    <source>
        <strain evidence="15 16">DSM 18760</strain>
    </source>
</reference>
<keyword evidence="6" id="KW-0378">Hydrolase</keyword>
<evidence type="ECO:0000256" key="10">
    <source>
        <dbReference type="ARBA" id="ARBA00023004"/>
    </source>
</evidence>